<sequence length="489" mass="53662">MEWLVKSQRRISFRMRSAIGLTGAGAEDQIGAARKVFAEMATDMDVLGAGISEHLSYLRSYGSNAEKLAGVVASYAEGKFDRREEWAQAIGEAPPPPPAWGEAARVSKERWAYATNVVRRSAVAIVVTHALDPLRELAGEESAAVRRALEAYDGARAEYFHQSTSVSSEDETATAARRRDAARDQALQALETICARYDAVVVEAACALAAAHAEFLAAVADFAAEACERLPADVAAKFRSQMRDVIKVGGPAVVRKERSGARKAYELVTGKAQFEDYKRERAEADRRRRMQQEQFRRAVSEDAKPHPPGTPPQNRDTLVHSTRKPTKSIRATELLRRERPDAGKTTKDKTVVAVYDCAADLDGELSFSKGDIIRVLDDSDPGWWKGQLADEVGLFPANYVISEQVPRKSARLRSATESIKPNMDSSDHQETDVVALYDCDSEQDGELSFQKGDRLRVLASSDEDGWLLAKLQDGTTGMVPANYIAPTDA</sequence>
<evidence type="ECO:0000313" key="5">
    <source>
        <dbReference type="EMBL" id="KAJ8611018.1"/>
    </source>
</evidence>
<accession>A0AAD7UKW3</accession>
<feature type="compositionally biased region" description="Basic and acidic residues" evidence="3">
    <location>
        <begin position="282"/>
        <end position="305"/>
    </location>
</feature>
<feature type="region of interest" description="Disordered" evidence="3">
    <location>
        <begin position="282"/>
        <end position="333"/>
    </location>
</feature>
<dbReference type="Proteomes" id="UP001230188">
    <property type="component" value="Unassembled WGS sequence"/>
</dbReference>
<proteinExistence type="predicted"/>
<dbReference type="PRINTS" id="PR00452">
    <property type="entry name" value="SH3DOMAIN"/>
</dbReference>
<dbReference type="PANTHER" id="PTHR45929">
    <property type="entry name" value="JAK PATHWAY SIGNAL TRANSDUCTION ADAPTOR MOLECULE"/>
    <property type="match status" value="1"/>
</dbReference>
<reference evidence="5" key="1">
    <citation type="submission" date="2023-01" db="EMBL/GenBank/DDBJ databases">
        <title>Metagenome sequencing of chrysophaentin producing Chrysophaeum taylorii.</title>
        <authorList>
            <person name="Davison J."/>
            <person name="Bewley C."/>
        </authorList>
    </citation>
    <scope>NUCLEOTIDE SEQUENCE</scope>
    <source>
        <strain evidence="5">NIES-1699</strain>
    </source>
</reference>
<dbReference type="InterPro" id="IPR050670">
    <property type="entry name" value="STAM"/>
</dbReference>
<evidence type="ECO:0000256" key="3">
    <source>
        <dbReference type="SAM" id="MobiDB-lite"/>
    </source>
</evidence>
<dbReference type="AlphaFoldDB" id="A0AAD7UKW3"/>
<dbReference type="CDD" id="cd00174">
    <property type="entry name" value="SH3"/>
    <property type="match status" value="2"/>
</dbReference>
<evidence type="ECO:0000313" key="6">
    <source>
        <dbReference type="Proteomes" id="UP001230188"/>
    </source>
</evidence>
<dbReference type="SUPFAM" id="SSF50044">
    <property type="entry name" value="SH3-domain"/>
    <property type="match status" value="2"/>
</dbReference>
<dbReference type="InterPro" id="IPR036028">
    <property type="entry name" value="SH3-like_dom_sf"/>
</dbReference>
<dbReference type="Gene3D" id="2.30.30.40">
    <property type="entry name" value="SH3 Domains"/>
    <property type="match status" value="2"/>
</dbReference>
<dbReference type="EMBL" id="JAQMWT010000084">
    <property type="protein sequence ID" value="KAJ8611018.1"/>
    <property type="molecule type" value="Genomic_DNA"/>
</dbReference>
<evidence type="ECO:0000256" key="2">
    <source>
        <dbReference type="PROSITE-ProRule" id="PRU00192"/>
    </source>
</evidence>
<feature type="domain" description="SH3" evidence="4">
    <location>
        <begin position="428"/>
        <end position="489"/>
    </location>
</feature>
<gene>
    <name evidence="5" type="ORF">CTAYLR_007062</name>
</gene>
<evidence type="ECO:0000259" key="4">
    <source>
        <dbReference type="PROSITE" id="PS50002"/>
    </source>
</evidence>
<dbReference type="SMART" id="SM00326">
    <property type="entry name" value="SH3"/>
    <property type="match status" value="2"/>
</dbReference>
<comment type="caution">
    <text evidence="5">The sequence shown here is derived from an EMBL/GenBank/DDBJ whole genome shotgun (WGS) entry which is preliminary data.</text>
</comment>
<dbReference type="PROSITE" id="PS50002">
    <property type="entry name" value="SH3"/>
    <property type="match status" value="2"/>
</dbReference>
<organism evidence="5 6">
    <name type="scientific">Chrysophaeum taylorii</name>
    <dbReference type="NCBI Taxonomy" id="2483200"/>
    <lineage>
        <taxon>Eukaryota</taxon>
        <taxon>Sar</taxon>
        <taxon>Stramenopiles</taxon>
        <taxon>Ochrophyta</taxon>
        <taxon>Pelagophyceae</taxon>
        <taxon>Pelagomonadales</taxon>
        <taxon>Pelagomonadaceae</taxon>
        <taxon>Chrysophaeum</taxon>
    </lineage>
</organism>
<dbReference type="Pfam" id="PF14604">
    <property type="entry name" value="SH3_9"/>
    <property type="match status" value="2"/>
</dbReference>
<feature type="domain" description="SH3" evidence="4">
    <location>
        <begin position="346"/>
        <end position="405"/>
    </location>
</feature>
<evidence type="ECO:0000256" key="1">
    <source>
        <dbReference type="ARBA" id="ARBA00022443"/>
    </source>
</evidence>
<keyword evidence="6" id="KW-1185">Reference proteome</keyword>
<protein>
    <recommendedName>
        <fullName evidence="4">SH3 domain-containing protein</fullName>
    </recommendedName>
</protein>
<keyword evidence="1 2" id="KW-0728">SH3 domain</keyword>
<dbReference type="GO" id="GO:0033565">
    <property type="term" value="C:ESCRT-0 complex"/>
    <property type="evidence" value="ECO:0007669"/>
    <property type="project" value="TreeGrafter"/>
</dbReference>
<dbReference type="GO" id="GO:0043328">
    <property type="term" value="P:protein transport to vacuole involved in ubiquitin-dependent protein catabolic process via the multivesicular body sorting pathway"/>
    <property type="evidence" value="ECO:0007669"/>
    <property type="project" value="TreeGrafter"/>
</dbReference>
<name>A0AAD7UKW3_9STRA</name>
<dbReference type="InterPro" id="IPR001452">
    <property type="entry name" value="SH3_domain"/>
</dbReference>
<dbReference type="PANTHER" id="PTHR45929:SF3">
    <property type="entry name" value="JAK PATHWAY SIGNAL TRANSDUCTION ADAPTOR MOLECULE"/>
    <property type="match status" value="1"/>
</dbReference>